<accession>A0A0B0NNF9</accession>
<dbReference type="AlphaFoldDB" id="A0A0B0NNF9"/>
<organism evidence="1 2">
    <name type="scientific">Gossypium arboreum</name>
    <name type="common">Tree cotton</name>
    <name type="synonym">Gossypium nanking</name>
    <dbReference type="NCBI Taxonomy" id="29729"/>
    <lineage>
        <taxon>Eukaryota</taxon>
        <taxon>Viridiplantae</taxon>
        <taxon>Streptophyta</taxon>
        <taxon>Embryophyta</taxon>
        <taxon>Tracheophyta</taxon>
        <taxon>Spermatophyta</taxon>
        <taxon>Magnoliopsida</taxon>
        <taxon>eudicotyledons</taxon>
        <taxon>Gunneridae</taxon>
        <taxon>Pentapetalae</taxon>
        <taxon>rosids</taxon>
        <taxon>malvids</taxon>
        <taxon>Malvales</taxon>
        <taxon>Malvaceae</taxon>
        <taxon>Malvoideae</taxon>
        <taxon>Gossypium</taxon>
    </lineage>
</organism>
<dbReference type="Proteomes" id="UP000032142">
    <property type="component" value="Unassembled WGS sequence"/>
</dbReference>
<sequence length="17" mass="1866">MLKIFTRPSTQACSLAV</sequence>
<keyword evidence="2" id="KW-1185">Reference proteome</keyword>
<dbReference type="EMBL" id="KN401398">
    <property type="protein sequence ID" value="KHG14355.1"/>
    <property type="molecule type" value="Genomic_DNA"/>
</dbReference>
<name>A0A0B0NNF9_GOSAR</name>
<evidence type="ECO:0000313" key="2">
    <source>
        <dbReference type="Proteomes" id="UP000032142"/>
    </source>
</evidence>
<evidence type="ECO:0000313" key="1">
    <source>
        <dbReference type="EMBL" id="KHG14355.1"/>
    </source>
</evidence>
<gene>
    <name evidence="1" type="ORF">F383_17461</name>
</gene>
<proteinExistence type="predicted"/>
<protein>
    <submittedName>
        <fullName evidence="1">Uncharacterized protein</fullName>
    </submittedName>
</protein>
<reference evidence="2" key="1">
    <citation type="submission" date="2014-09" db="EMBL/GenBank/DDBJ databases">
        <authorList>
            <person name="Mudge J."/>
            <person name="Ramaraj T."/>
            <person name="Lindquist I.E."/>
            <person name="Bharti A.K."/>
            <person name="Sundararajan A."/>
            <person name="Cameron C.T."/>
            <person name="Woodward J.E."/>
            <person name="May G.D."/>
            <person name="Brubaker C."/>
            <person name="Broadhvest J."/>
            <person name="Wilkins T.A."/>
        </authorList>
    </citation>
    <scope>NUCLEOTIDE SEQUENCE</scope>
    <source>
        <strain evidence="2">cv. AKA8401</strain>
    </source>
</reference>